<accession>A0A388JXU8</accession>
<dbReference type="EMBL" id="BFEA01000030">
    <property type="protein sequence ID" value="GBG62605.1"/>
    <property type="molecule type" value="Genomic_DNA"/>
</dbReference>
<dbReference type="Gramene" id="GBG62605">
    <property type="protein sequence ID" value="GBG62605"/>
    <property type="gene ID" value="CBR_g31241"/>
</dbReference>
<sequence length="302" mass="33440">MIGKMRNDGMRSVGDTEHQRASFVENRGTMPISAQKEIVVVTPIGHRRRWTPEEDDPHADGIITEGSDRHRKTQAKSEALLPNSADPPLKELIKKGKKKVTYASAGGSTKEVDVEDEGDTSVTQELGLATERLCLSDKRKRGPETVFDFGPPMELQPKRTPKRGNLKPTKLSTRLTRSKTKAKTPGSIKRRSPVKTPLTARLKKKTPKKTPEVATPATRGVLRRLRFQDAVMKELKDLDATELQRVCKDEGVSYDGKIDAIFAIAEHRTRERFGLDVDEAPEIIEVADSVTGGGDKNAQQEG</sequence>
<evidence type="ECO:0000313" key="2">
    <source>
        <dbReference type="EMBL" id="GBG62605.1"/>
    </source>
</evidence>
<proteinExistence type="predicted"/>
<keyword evidence="3" id="KW-1185">Reference proteome</keyword>
<dbReference type="AlphaFoldDB" id="A0A388JXU8"/>
<organism evidence="2 3">
    <name type="scientific">Chara braunii</name>
    <name type="common">Braun's stonewort</name>
    <dbReference type="NCBI Taxonomy" id="69332"/>
    <lineage>
        <taxon>Eukaryota</taxon>
        <taxon>Viridiplantae</taxon>
        <taxon>Streptophyta</taxon>
        <taxon>Charophyceae</taxon>
        <taxon>Charales</taxon>
        <taxon>Characeae</taxon>
        <taxon>Chara</taxon>
    </lineage>
</organism>
<reference evidence="2 3" key="1">
    <citation type="journal article" date="2018" name="Cell">
        <title>The Chara Genome: Secondary Complexity and Implications for Plant Terrestrialization.</title>
        <authorList>
            <person name="Nishiyama T."/>
            <person name="Sakayama H."/>
            <person name="Vries J.D."/>
            <person name="Buschmann H."/>
            <person name="Saint-Marcoux D."/>
            <person name="Ullrich K.K."/>
            <person name="Haas F.B."/>
            <person name="Vanderstraeten L."/>
            <person name="Becker D."/>
            <person name="Lang D."/>
            <person name="Vosolsobe S."/>
            <person name="Rombauts S."/>
            <person name="Wilhelmsson P.K.I."/>
            <person name="Janitza P."/>
            <person name="Kern R."/>
            <person name="Heyl A."/>
            <person name="Rumpler F."/>
            <person name="Villalobos L.I.A.C."/>
            <person name="Clay J.M."/>
            <person name="Skokan R."/>
            <person name="Toyoda A."/>
            <person name="Suzuki Y."/>
            <person name="Kagoshima H."/>
            <person name="Schijlen E."/>
            <person name="Tajeshwar N."/>
            <person name="Catarino B."/>
            <person name="Hetherington A.J."/>
            <person name="Saltykova A."/>
            <person name="Bonnot C."/>
            <person name="Breuninger H."/>
            <person name="Symeonidi A."/>
            <person name="Radhakrishnan G.V."/>
            <person name="Van Nieuwerburgh F."/>
            <person name="Deforce D."/>
            <person name="Chang C."/>
            <person name="Karol K.G."/>
            <person name="Hedrich R."/>
            <person name="Ulvskov P."/>
            <person name="Glockner G."/>
            <person name="Delwiche C.F."/>
            <person name="Petrasek J."/>
            <person name="Van de Peer Y."/>
            <person name="Friml J."/>
            <person name="Beilby M."/>
            <person name="Dolan L."/>
            <person name="Kohara Y."/>
            <person name="Sugano S."/>
            <person name="Fujiyama A."/>
            <person name="Delaux P.-M."/>
            <person name="Quint M."/>
            <person name="TheiBen G."/>
            <person name="Hagemann M."/>
            <person name="Harholt J."/>
            <person name="Dunand C."/>
            <person name="Zachgo S."/>
            <person name="Langdale J."/>
            <person name="Maumus F."/>
            <person name="Straeten D.V.D."/>
            <person name="Gould S.B."/>
            <person name="Rensing S.A."/>
        </authorList>
    </citation>
    <scope>NUCLEOTIDE SEQUENCE [LARGE SCALE GENOMIC DNA]</scope>
    <source>
        <strain evidence="2 3">S276</strain>
    </source>
</reference>
<dbReference type="Proteomes" id="UP000265515">
    <property type="component" value="Unassembled WGS sequence"/>
</dbReference>
<feature type="region of interest" description="Disordered" evidence="1">
    <location>
        <begin position="49"/>
        <end position="123"/>
    </location>
</feature>
<name>A0A388JXU8_CHABU</name>
<gene>
    <name evidence="2" type="ORF">CBR_g31241</name>
</gene>
<feature type="region of interest" description="Disordered" evidence="1">
    <location>
        <begin position="142"/>
        <end position="217"/>
    </location>
</feature>
<protein>
    <submittedName>
        <fullName evidence="2">Uncharacterized protein</fullName>
    </submittedName>
</protein>
<evidence type="ECO:0000313" key="3">
    <source>
        <dbReference type="Proteomes" id="UP000265515"/>
    </source>
</evidence>
<evidence type="ECO:0000256" key="1">
    <source>
        <dbReference type="SAM" id="MobiDB-lite"/>
    </source>
</evidence>
<comment type="caution">
    <text evidence="2">The sequence shown here is derived from an EMBL/GenBank/DDBJ whole genome shotgun (WGS) entry which is preliminary data.</text>
</comment>
<feature type="compositionally biased region" description="Basic residues" evidence="1">
    <location>
        <begin position="176"/>
        <end position="193"/>
    </location>
</feature>